<dbReference type="OrthoDB" id="5847186at2759"/>
<dbReference type="AlphaFoldDB" id="A0A183CYK7"/>
<keyword evidence="2" id="KW-0812">Transmembrane</keyword>
<sequence>SKCAGICALAVEQASRKDDECRSDGIPLYVVIIIAIISFGFGVAFVSILWLIHNKTDPLRKIRCAERSGRRMPLNAIYRDPIIRPLNNANAFMAAGCTAMTERQRLVHDSRPPPQLPQHCKSNNINDNNNGINN</sequence>
<name>A0A183CYK7_9BILA</name>
<accession>A0A183CYK7</accession>
<proteinExistence type="predicted"/>
<feature type="transmembrane region" description="Helical" evidence="2">
    <location>
        <begin position="26"/>
        <end position="52"/>
    </location>
</feature>
<evidence type="ECO:0000256" key="1">
    <source>
        <dbReference type="SAM" id="MobiDB-lite"/>
    </source>
</evidence>
<dbReference type="EMBL" id="UYRT01001914">
    <property type="protein sequence ID" value="VDK30353.1"/>
    <property type="molecule type" value="Genomic_DNA"/>
</dbReference>
<keyword evidence="2" id="KW-0472">Membrane</keyword>
<feature type="compositionally biased region" description="Low complexity" evidence="1">
    <location>
        <begin position="123"/>
        <end position="134"/>
    </location>
</feature>
<reference evidence="3 4" key="2">
    <citation type="submission" date="2018-11" db="EMBL/GenBank/DDBJ databases">
        <authorList>
            <consortium name="Pathogen Informatics"/>
        </authorList>
    </citation>
    <scope>NUCLEOTIDE SEQUENCE [LARGE SCALE GENOMIC DNA]</scope>
</reference>
<dbReference type="Proteomes" id="UP000271098">
    <property type="component" value="Unassembled WGS sequence"/>
</dbReference>
<evidence type="ECO:0000313" key="5">
    <source>
        <dbReference type="WBParaSite" id="GPUH_0000155101-mRNA-1"/>
    </source>
</evidence>
<evidence type="ECO:0000313" key="4">
    <source>
        <dbReference type="Proteomes" id="UP000271098"/>
    </source>
</evidence>
<dbReference type="WBParaSite" id="GPUH_0000155101-mRNA-1">
    <property type="protein sequence ID" value="GPUH_0000155101-mRNA-1"/>
    <property type="gene ID" value="GPUH_0000155101"/>
</dbReference>
<evidence type="ECO:0000256" key="2">
    <source>
        <dbReference type="SAM" id="Phobius"/>
    </source>
</evidence>
<reference evidence="5" key="1">
    <citation type="submission" date="2016-06" db="UniProtKB">
        <authorList>
            <consortium name="WormBaseParasite"/>
        </authorList>
    </citation>
    <scope>IDENTIFICATION</scope>
</reference>
<keyword evidence="2" id="KW-1133">Transmembrane helix</keyword>
<feature type="region of interest" description="Disordered" evidence="1">
    <location>
        <begin position="106"/>
        <end position="134"/>
    </location>
</feature>
<organism evidence="5">
    <name type="scientific">Gongylonema pulchrum</name>
    <dbReference type="NCBI Taxonomy" id="637853"/>
    <lineage>
        <taxon>Eukaryota</taxon>
        <taxon>Metazoa</taxon>
        <taxon>Ecdysozoa</taxon>
        <taxon>Nematoda</taxon>
        <taxon>Chromadorea</taxon>
        <taxon>Rhabditida</taxon>
        <taxon>Spirurina</taxon>
        <taxon>Spiruromorpha</taxon>
        <taxon>Spiruroidea</taxon>
        <taxon>Gongylonematidae</taxon>
        <taxon>Gongylonema</taxon>
    </lineage>
</organism>
<keyword evidence="4" id="KW-1185">Reference proteome</keyword>
<evidence type="ECO:0000313" key="3">
    <source>
        <dbReference type="EMBL" id="VDK30353.1"/>
    </source>
</evidence>
<protein>
    <submittedName>
        <fullName evidence="5">Cadherin_C domain-containing protein</fullName>
    </submittedName>
</protein>
<gene>
    <name evidence="3" type="ORF">GPUH_LOCUS1548</name>
</gene>